<dbReference type="Proteomes" id="UP000030746">
    <property type="component" value="Unassembled WGS sequence"/>
</dbReference>
<dbReference type="AlphaFoldDB" id="V3ZCL5"/>
<dbReference type="RefSeq" id="XP_009060488.1">
    <property type="nucleotide sequence ID" value="XM_009062240.1"/>
</dbReference>
<dbReference type="EMBL" id="KB202620">
    <property type="protein sequence ID" value="ESO88818.1"/>
    <property type="molecule type" value="Genomic_DNA"/>
</dbReference>
<dbReference type="PANTHER" id="PTHR22168:SF8">
    <property type="entry name" value="TRANSMEMBRANE PROTEIN 26"/>
    <property type="match status" value="1"/>
</dbReference>
<gene>
    <name evidence="2" type="ORF">LOTGIDRAFT_125533</name>
</gene>
<keyword evidence="1" id="KW-0812">Transmembrane</keyword>
<keyword evidence="1" id="KW-0472">Membrane</keyword>
<feature type="transmembrane region" description="Helical" evidence="1">
    <location>
        <begin position="37"/>
        <end position="57"/>
    </location>
</feature>
<dbReference type="PANTHER" id="PTHR22168">
    <property type="entry name" value="TMEM26 PROTEIN"/>
    <property type="match status" value="1"/>
</dbReference>
<dbReference type="InterPro" id="IPR019169">
    <property type="entry name" value="Transmembrane_26"/>
</dbReference>
<evidence type="ECO:0000313" key="2">
    <source>
        <dbReference type="EMBL" id="ESO88818.1"/>
    </source>
</evidence>
<feature type="transmembrane region" description="Helical" evidence="1">
    <location>
        <begin position="248"/>
        <end position="269"/>
    </location>
</feature>
<feature type="transmembrane region" description="Helical" evidence="1">
    <location>
        <begin position="12"/>
        <end position="31"/>
    </location>
</feature>
<evidence type="ECO:0000313" key="3">
    <source>
        <dbReference type="Proteomes" id="UP000030746"/>
    </source>
</evidence>
<name>V3ZCL5_LOTGI</name>
<feature type="transmembrane region" description="Helical" evidence="1">
    <location>
        <begin position="281"/>
        <end position="299"/>
    </location>
</feature>
<feature type="transmembrane region" description="Helical" evidence="1">
    <location>
        <begin position="196"/>
        <end position="216"/>
    </location>
</feature>
<dbReference type="GeneID" id="20232510"/>
<dbReference type="OrthoDB" id="10042902at2759"/>
<keyword evidence="1" id="KW-1133">Transmembrane helix</keyword>
<dbReference type="HOGENOM" id="CLU_032511_0_1_1"/>
<keyword evidence="3" id="KW-1185">Reference proteome</keyword>
<sequence length="314" mass="36190">MRLFTIFRALLVRMLFAAHGLIAIWRMFMVIGETWCWYLTAALGLLLVETMVTLCVKKGKEWKWFCPSVFLYLGSVVPAIWFLELHEMETRINLRNNVNVTVNNSNQTAEDLRVQIEGVGNNWVINIPLELTSDLWLRVIEQFLLLMLIIGRWMLPKGSLTHDQLSQLLLVYVGTAADIVEFYEAFSEEKVTYNRFLCYIILGIWTTSLLQFSLVLTATRARQDQSGVPRPIPLEIQDNVSTCCNPEIYGIVISIMLQDLPFLVVRLLLIFRYKVVSYTNFFFTSKNTLVIILLMYRLIVIETSAAKASGKSRQ</sequence>
<organism evidence="2 3">
    <name type="scientific">Lottia gigantea</name>
    <name type="common">Giant owl limpet</name>
    <dbReference type="NCBI Taxonomy" id="225164"/>
    <lineage>
        <taxon>Eukaryota</taxon>
        <taxon>Metazoa</taxon>
        <taxon>Spiralia</taxon>
        <taxon>Lophotrochozoa</taxon>
        <taxon>Mollusca</taxon>
        <taxon>Gastropoda</taxon>
        <taxon>Patellogastropoda</taxon>
        <taxon>Lottioidea</taxon>
        <taxon>Lottiidae</taxon>
        <taxon>Lottia</taxon>
    </lineage>
</organism>
<feature type="non-terminal residue" evidence="2">
    <location>
        <position position="314"/>
    </location>
</feature>
<protein>
    <recommendedName>
        <fullName evidence="4">Transmembrane protein 26</fullName>
    </recommendedName>
</protein>
<proteinExistence type="predicted"/>
<evidence type="ECO:0008006" key="4">
    <source>
        <dbReference type="Google" id="ProtNLM"/>
    </source>
</evidence>
<accession>V3ZCL5</accession>
<dbReference type="CTD" id="20232510"/>
<dbReference type="KEGG" id="lgi:LOTGIDRAFT_125533"/>
<dbReference type="OMA" id="QFDLYNT"/>
<reference evidence="2 3" key="1">
    <citation type="journal article" date="2013" name="Nature">
        <title>Insights into bilaterian evolution from three spiralian genomes.</title>
        <authorList>
            <person name="Simakov O."/>
            <person name="Marletaz F."/>
            <person name="Cho S.J."/>
            <person name="Edsinger-Gonzales E."/>
            <person name="Havlak P."/>
            <person name="Hellsten U."/>
            <person name="Kuo D.H."/>
            <person name="Larsson T."/>
            <person name="Lv J."/>
            <person name="Arendt D."/>
            <person name="Savage R."/>
            <person name="Osoegawa K."/>
            <person name="de Jong P."/>
            <person name="Grimwood J."/>
            <person name="Chapman J.A."/>
            <person name="Shapiro H."/>
            <person name="Aerts A."/>
            <person name="Otillar R.P."/>
            <person name="Terry A.Y."/>
            <person name="Boore J.L."/>
            <person name="Grigoriev I.V."/>
            <person name="Lindberg D.R."/>
            <person name="Seaver E.C."/>
            <person name="Weisblat D.A."/>
            <person name="Putnam N.H."/>
            <person name="Rokhsar D.S."/>
        </authorList>
    </citation>
    <scope>NUCLEOTIDE SEQUENCE [LARGE SCALE GENOMIC DNA]</scope>
</reference>
<dbReference type="Pfam" id="PF09772">
    <property type="entry name" value="Tmem26"/>
    <property type="match status" value="1"/>
</dbReference>
<evidence type="ECO:0000256" key="1">
    <source>
        <dbReference type="SAM" id="Phobius"/>
    </source>
</evidence>